<evidence type="ECO:0000256" key="4">
    <source>
        <dbReference type="ARBA" id="ARBA00022960"/>
    </source>
</evidence>
<evidence type="ECO:0000256" key="5">
    <source>
        <dbReference type="ARBA" id="ARBA00022984"/>
    </source>
</evidence>
<feature type="transmembrane region" description="Helical" evidence="8">
    <location>
        <begin position="369"/>
        <end position="390"/>
    </location>
</feature>
<gene>
    <name evidence="9" type="ORF">SAMN02910265_00696</name>
</gene>
<dbReference type="InterPro" id="IPR004268">
    <property type="entry name" value="MurJ"/>
</dbReference>
<feature type="transmembrane region" description="Helical" evidence="8">
    <location>
        <begin position="276"/>
        <end position="295"/>
    </location>
</feature>
<sequence length="520" mass="54220">MISAAAAKLLGAVFKIPLTNILGGVGMSYFSCAYSLFMPVYSLTVTGLSSAVARMTAQSAALGMYANAAKVRRTALTIFSLAGLVGSLLIFLLAKPFSVYSIGSPEAWLAVAMIAPAVFFGCITAVERGYYEGMSNMYPTAFSQVAEGIVKAAAGLLLCGYVMNYPQVITGYFPYITDIRAIAAAAGIAGVTLSTAGAALFFGAVRLFTKTPESSESYVMSRKAIVRELMATALPVGVSALVTNLTALIDMWTVIGCISYFGSSMTAPEGVSEGELPYFIYGSFAGIALTVFNLVPSVTNMLGKGALTCITAAYENKDKKALEYGTLQALLTSAVIAVPAAVGMTVLAPELLSFLYPQQTDEAAFCVDSLRWLMVGMVCLCVSYPLFSMLQAVGKTSSPLKIMLLGTAVKLMGNLALIPFMGVDGAALSTSLCYAVILIVSLRTYIKATKLHIGAAQFGKVVYSGAMCGGAAYLVSSVLKKAEASQITVIAASAAVGGIVYLGLIVTLMGKISTKRSKSA</sequence>
<feature type="transmembrane region" description="Helical" evidence="8">
    <location>
        <begin position="458"/>
        <end position="475"/>
    </location>
</feature>
<protein>
    <submittedName>
        <fullName evidence="9">Stage V sporulation protein B</fullName>
    </submittedName>
</protein>
<dbReference type="EMBL" id="FNWV01000002">
    <property type="protein sequence ID" value="SEH45119.1"/>
    <property type="molecule type" value="Genomic_DNA"/>
</dbReference>
<feature type="transmembrane region" description="Helical" evidence="8">
    <location>
        <begin position="426"/>
        <end position="446"/>
    </location>
</feature>
<feature type="transmembrane region" description="Helical" evidence="8">
    <location>
        <begin position="229"/>
        <end position="261"/>
    </location>
</feature>
<keyword evidence="7 8" id="KW-0472">Membrane</keyword>
<dbReference type="AlphaFoldDB" id="A0A1H6IDY7"/>
<dbReference type="Proteomes" id="UP000183190">
    <property type="component" value="Unassembled WGS sequence"/>
</dbReference>
<feature type="transmembrane region" description="Helical" evidence="8">
    <location>
        <begin position="329"/>
        <end position="349"/>
    </location>
</feature>
<keyword evidence="3 8" id="KW-0812">Transmembrane</keyword>
<dbReference type="GO" id="GO:0009252">
    <property type="term" value="P:peptidoglycan biosynthetic process"/>
    <property type="evidence" value="ECO:0007669"/>
    <property type="project" value="UniProtKB-KW"/>
</dbReference>
<dbReference type="GO" id="GO:0008360">
    <property type="term" value="P:regulation of cell shape"/>
    <property type="evidence" value="ECO:0007669"/>
    <property type="project" value="UniProtKB-KW"/>
</dbReference>
<name>A0A1H6IDY7_RUMFL</name>
<feature type="transmembrane region" description="Helical" evidence="8">
    <location>
        <begin position="402"/>
        <end position="420"/>
    </location>
</feature>
<evidence type="ECO:0000256" key="6">
    <source>
        <dbReference type="ARBA" id="ARBA00022989"/>
    </source>
</evidence>
<comment type="subcellular location">
    <subcellularLocation>
        <location evidence="1">Cell membrane</location>
        <topology evidence="1">Multi-pass membrane protein</topology>
    </subcellularLocation>
</comment>
<evidence type="ECO:0000313" key="10">
    <source>
        <dbReference type="Proteomes" id="UP000183190"/>
    </source>
</evidence>
<feature type="transmembrane region" description="Helical" evidence="8">
    <location>
        <begin position="107"/>
        <end position="126"/>
    </location>
</feature>
<keyword evidence="2" id="KW-1003">Cell membrane</keyword>
<keyword evidence="6 8" id="KW-1133">Transmembrane helix</keyword>
<dbReference type="PANTHER" id="PTHR30250">
    <property type="entry name" value="PST FAMILY PREDICTED COLANIC ACID TRANSPORTER"/>
    <property type="match status" value="1"/>
</dbReference>
<evidence type="ECO:0000313" key="9">
    <source>
        <dbReference type="EMBL" id="SEH45119.1"/>
    </source>
</evidence>
<dbReference type="InterPro" id="IPR050833">
    <property type="entry name" value="Poly_Biosynth_Transport"/>
</dbReference>
<reference evidence="9 10" key="1">
    <citation type="submission" date="2016-10" db="EMBL/GenBank/DDBJ databases">
        <authorList>
            <person name="de Groot N.N."/>
        </authorList>
    </citation>
    <scope>NUCLEOTIDE SEQUENCE [LARGE SCALE GENOMIC DNA]</scope>
    <source>
        <strain evidence="9 10">YAD2003</strain>
    </source>
</reference>
<dbReference type="OrthoDB" id="9775950at2"/>
<dbReference type="Pfam" id="PF03023">
    <property type="entry name" value="MurJ"/>
    <property type="match status" value="1"/>
</dbReference>
<feature type="transmembrane region" description="Helical" evidence="8">
    <location>
        <begin position="12"/>
        <end position="30"/>
    </location>
</feature>
<evidence type="ECO:0000256" key="3">
    <source>
        <dbReference type="ARBA" id="ARBA00022692"/>
    </source>
</evidence>
<accession>A0A1H6IDY7</accession>
<evidence type="ECO:0000256" key="1">
    <source>
        <dbReference type="ARBA" id="ARBA00004651"/>
    </source>
</evidence>
<keyword evidence="5" id="KW-0573">Peptidoglycan synthesis</keyword>
<feature type="transmembrane region" description="Helical" evidence="8">
    <location>
        <begin position="36"/>
        <end position="53"/>
    </location>
</feature>
<evidence type="ECO:0000256" key="8">
    <source>
        <dbReference type="SAM" id="Phobius"/>
    </source>
</evidence>
<evidence type="ECO:0000256" key="7">
    <source>
        <dbReference type="ARBA" id="ARBA00023136"/>
    </source>
</evidence>
<dbReference type="GO" id="GO:0005886">
    <property type="term" value="C:plasma membrane"/>
    <property type="evidence" value="ECO:0007669"/>
    <property type="project" value="UniProtKB-SubCell"/>
</dbReference>
<feature type="transmembrane region" description="Helical" evidence="8">
    <location>
        <begin position="138"/>
        <end position="163"/>
    </location>
</feature>
<feature type="transmembrane region" description="Helical" evidence="8">
    <location>
        <begin position="487"/>
        <end position="509"/>
    </location>
</feature>
<feature type="transmembrane region" description="Helical" evidence="8">
    <location>
        <begin position="183"/>
        <end position="208"/>
    </location>
</feature>
<organism evidence="9 10">
    <name type="scientific">Ruminococcus flavefaciens</name>
    <dbReference type="NCBI Taxonomy" id="1265"/>
    <lineage>
        <taxon>Bacteria</taxon>
        <taxon>Bacillati</taxon>
        <taxon>Bacillota</taxon>
        <taxon>Clostridia</taxon>
        <taxon>Eubacteriales</taxon>
        <taxon>Oscillospiraceae</taxon>
        <taxon>Ruminococcus</taxon>
    </lineage>
</organism>
<dbReference type="PANTHER" id="PTHR30250:SF21">
    <property type="entry name" value="LIPID II FLIPPASE MURJ"/>
    <property type="match status" value="1"/>
</dbReference>
<keyword evidence="4" id="KW-0133">Cell shape</keyword>
<proteinExistence type="predicted"/>
<feature type="transmembrane region" description="Helical" evidence="8">
    <location>
        <begin position="74"/>
        <end position="95"/>
    </location>
</feature>
<evidence type="ECO:0000256" key="2">
    <source>
        <dbReference type="ARBA" id="ARBA00022475"/>
    </source>
</evidence>